<dbReference type="Pfam" id="PF01436">
    <property type="entry name" value="NHL"/>
    <property type="match status" value="4"/>
</dbReference>
<dbReference type="PANTHER" id="PTHR13833">
    <property type="match status" value="1"/>
</dbReference>
<keyword evidence="1" id="KW-0677">Repeat</keyword>
<dbReference type="SUPFAM" id="SSF101898">
    <property type="entry name" value="NHL repeat"/>
    <property type="match status" value="1"/>
</dbReference>
<dbReference type="InterPro" id="IPR001258">
    <property type="entry name" value="NHL_repeat"/>
</dbReference>
<dbReference type="CDD" id="cd14953">
    <property type="entry name" value="NHL_like_1"/>
    <property type="match status" value="1"/>
</dbReference>
<proteinExistence type="predicted"/>
<accession>A0ABM8V620</accession>
<feature type="domain" description="Copper amine oxidase-like N-terminal" evidence="4">
    <location>
        <begin position="408"/>
        <end position="511"/>
    </location>
</feature>
<dbReference type="Pfam" id="PF07833">
    <property type="entry name" value="Cu_amine_oxidN1"/>
    <property type="match status" value="1"/>
</dbReference>
<keyword evidence="6" id="KW-1185">Reference proteome</keyword>
<feature type="chain" id="PRO_5046098149" evidence="3">
    <location>
        <begin position="26"/>
        <end position="521"/>
    </location>
</feature>
<dbReference type="Gene3D" id="2.120.10.30">
    <property type="entry name" value="TolB, C-terminal domain"/>
    <property type="match status" value="4"/>
</dbReference>
<feature type="repeat" description="NHL" evidence="2">
    <location>
        <begin position="124"/>
        <end position="154"/>
    </location>
</feature>
<dbReference type="RefSeq" id="WP_213484788.1">
    <property type="nucleotide sequence ID" value="NZ_CAJRAY010000056.1"/>
</dbReference>
<feature type="signal peptide" evidence="3">
    <location>
        <begin position="1"/>
        <end position="25"/>
    </location>
</feature>
<dbReference type="Proteomes" id="UP000681526">
    <property type="component" value="Unassembled WGS sequence"/>
</dbReference>
<protein>
    <submittedName>
        <fullName evidence="5">Copper amine oxidase domain protein</fullName>
    </submittedName>
</protein>
<evidence type="ECO:0000259" key="4">
    <source>
        <dbReference type="Pfam" id="PF07833"/>
    </source>
</evidence>
<dbReference type="PANTHER" id="PTHR13833:SF71">
    <property type="entry name" value="NHL DOMAIN-CONTAINING PROTEIN"/>
    <property type="match status" value="1"/>
</dbReference>
<reference evidence="5 6" key="1">
    <citation type="submission" date="2021-04" db="EMBL/GenBank/DDBJ databases">
        <authorList>
            <person name="Rakotoarivonina H."/>
        </authorList>
    </citation>
    <scope>NUCLEOTIDE SEQUENCE [LARGE SCALE GENOMIC DNA]</scope>
    <source>
        <strain evidence="5 6">XE</strain>
    </source>
</reference>
<feature type="repeat" description="NHL" evidence="2">
    <location>
        <begin position="244"/>
        <end position="274"/>
    </location>
</feature>
<dbReference type="InterPro" id="IPR011042">
    <property type="entry name" value="6-blade_b-propeller_TolB-like"/>
</dbReference>
<dbReference type="EMBL" id="CAJRAY010000056">
    <property type="protein sequence ID" value="CAG5088375.1"/>
    <property type="molecule type" value="Genomic_DNA"/>
</dbReference>
<evidence type="ECO:0000256" key="2">
    <source>
        <dbReference type="PROSITE-ProRule" id="PRU00504"/>
    </source>
</evidence>
<evidence type="ECO:0000313" key="6">
    <source>
        <dbReference type="Proteomes" id="UP000681526"/>
    </source>
</evidence>
<sequence>MNGYIRNAAIILLAALLVLPAAASAAEQRDAVLDNAPLHELRTFAGSGELGESDGTRRTAEFRLPASVAVDAEGRIVVADTGNQMIRTIADGEVRTAAGMLIGFNDYGYPSAGYADGPADEAAFDAPSGVAVDRRGRIIVADAGNHAIRAISPDGKVTTIAGTGILGLTDGSASQANFYYPMDVAVSPSGVIYVADTLNHVIRKIENGRVTTLNAMSERAAEIFPGVVEPTGDFRDGALSEALFNEPSGLALDAQGNLYVADTGNQRIRYIDLKAGTVTTVAGGGELPKDAMYVEGGYADGKAGDARFNAPRGIDVTPDGGLLIADSLNHVIRYLKDGVVTTVAGVPYESGKWDGVSRYAYLSVPTDVQSIEDGAFLIADGGNNRIRIVRPYEAPAGLEGSAIEIVHNRKVLESDAEPVAVDGTTFVPVRVISEELGYAVEYGADGITTLKQDDAWYRIREGSKTVESSSGSLELPQAPFYRAGRLYLPVRFFAEELDLDVQWLSGVRAVLIRDKQTELQY</sequence>
<dbReference type="SUPFAM" id="SSF55383">
    <property type="entry name" value="Copper amine oxidase, domain N"/>
    <property type="match status" value="2"/>
</dbReference>
<organism evidence="5 6">
    <name type="scientific">Thermobacillus xylanilyticus</name>
    <dbReference type="NCBI Taxonomy" id="76633"/>
    <lineage>
        <taxon>Bacteria</taxon>
        <taxon>Bacillati</taxon>
        <taxon>Bacillota</taxon>
        <taxon>Bacilli</taxon>
        <taxon>Bacillales</taxon>
        <taxon>Paenibacillaceae</taxon>
        <taxon>Thermobacillus</taxon>
    </lineage>
</organism>
<dbReference type="InterPro" id="IPR012854">
    <property type="entry name" value="Cu_amine_oxidase-like_N"/>
</dbReference>
<evidence type="ECO:0000256" key="1">
    <source>
        <dbReference type="ARBA" id="ARBA00022737"/>
    </source>
</evidence>
<dbReference type="InterPro" id="IPR036582">
    <property type="entry name" value="Mao_N_sf"/>
</dbReference>
<evidence type="ECO:0000256" key="3">
    <source>
        <dbReference type="SAM" id="SignalP"/>
    </source>
</evidence>
<dbReference type="PROSITE" id="PS51125">
    <property type="entry name" value="NHL"/>
    <property type="match status" value="2"/>
</dbReference>
<gene>
    <name evidence="5" type="primary">txxe 2604</name>
    <name evidence="5" type="ORF">TXXE_11905</name>
</gene>
<keyword evidence="3" id="KW-0732">Signal</keyword>
<name>A0ABM8V620_THEXY</name>
<comment type="caution">
    <text evidence="5">The sequence shown here is derived from an EMBL/GenBank/DDBJ whole genome shotgun (WGS) entry which is preliminary data.</text>
</comment>
<evidence type="ECO:0000313" key="5">
    <source>
        <dbReference type="EMBL" id="CAG5088375.1"/>
    </source>
</evidence>
<dbReference type="Gene3D" id="3.30.457.10">
    <property type="entry name" value="Copper amine oxidase-like, N-terminal domain"/>
    <property type="match status" value="1"/>
</dbReference>